<evidence type="ECO:0000256" key="1">
    <source>
        <dbReference type="ARBA" id="ARBA00009108"/>
    </source>
</evidence>
<evidence type="ECO:0000313" key="3">
    <source>
        <dbReference type="EMBL" id="GAA0497886.1"/>
    </source>
</evidence>
<reference evidence="3 4" key="1">
    <citation type="journal article" date="2019" name="Int. J. Syst. Evol. Microbiol.">
        <title>The Global Catalogue of Microorganisms (GCM) 10K type strain sequencing project: providing services to taxonomists for standard genome sequencing and annotation.</title>
        <authorList>
            <consortium name="The Broad Institute Genomics Platform"/>
            <consortium name="The Broad Institute Genome Sequencing Center for Infectious Disease"/>
            <person name="Wu L."/>
            <person name="Ma J."/>
        </authorList>
    </citation>
    <scope>NUCLEOTIDE SEQUENCE [LARGE SCALE GENOMIC DNA]</scope>
    <source>
        <strain evidence="3 4">JCM 4805</strain>
    </source>
</reference>
<dbReference type="Gene3D" id="3.30.70.1880">
    <property type="entry name" value="Protein of unknown function DUF881"/>
    <property type="match status" value="1"/>
</dbReference>
<protein>
    <recommendedName>
        <fullName evidence="5">DUF881 domain-containing protein</fullName>
    </recommendedName>
</protein>
<proteinExistence type="inferred from homology"/>
<dbReference type="Pfam" id="PF05949">
    <property type="entry name" value="DUF881"/>
    <property type="match status" value="1"/>
</dbReference>
<dbReference type="Proteomes" id="UP001500909">
    <property type="component" value="Unassembled WGS sequence"/>
</dbReference>
<sequence length="556" mass="57730">MPSDEHDETPKRDASSGDDNEGMTPESAASPKDGAAPDSGAPSEDAVPPKGEEPSGHEEAMPDAPEGTKSERGEAATGPQKRPVLPEGGEQPGARGAAEQRDVPERRETPRKPEKPESSEAAEAAGTPEESVPGEAQDKPTAPGSATTYGADDGTPQRPGPGRLQGPLQGPSQGRPPRPVQGHPQGRPGTGQGRPQGPGQKRPQGPGQGGPYGAHGPVRGRSQGPARGPVQGRPQGPGGRPGPTGRFPMPPESQGPGGAPRGPQGGRPGGAPAGPHGHRHAAHAASGAGHHGSVPPGPPPSGGQPSGARPEPDGGPQLTGRERLKAGLWPPRLNRAQLIAAVLLFILGLGLAIQVRSTSDSSALRGARQEDLVRILDELDDRSQRLEDEQRRLEGQKTELESSSDQAEEARKQTVEKEQQLGVLAGTVAAEGPGISLTIDDPSRSVEADKLLDTIQELRAAGAEAIQVNDVRVVANTYLSDVRGGVEIDGKRVAQPFRFKVIGKPEDLEPALNIPGGVVQTLEKEQATVSVTRQEKIVVDALRKAERPDYARSSSQ</sequence>
<feature type="compositionally biased region" description="Basic and acidic residues" evidence="2">
    <location>
        <begin position="387"/>
        <end position="400"/>
    </location>
</feature>
<feature type="region of interest" description="Disordered" evidence="2">
    <location>
        <begin position="1"/>
        <end position="321"/>
    </location>
</feature>
<comment type="similarity">
    <text evidence="1">Belongs to the UPF0749 family.</text>
</comment>
<evidence type="ECO:0000313" key="4">
    <source>
        <dbReference type="Proteomes" id="UP001500909"/>
    </source>
</evidence>
<dbReference type="EMBL" id="BAAABY010000058">
    <property type="protein sequence ID" value="GAA0497886.1"/>
    <property type="molecule type" value="Genomic_DNA"/>
</dbReference>
<evidence type="ECO:0008006" key="5">
    <source>
        <dbReference type="Google" id="ProtNLM"/>
    </source>
</evidence>
<evidence type="ECO:0000256" key="2">
    <source>
        <dbReference type="SAM" id="MobiDB-lite"/>
    </source>
</evidence>
<feature type="compositionally biased region" description="Basic and acidic residues" evidence="2">
    <location>
        <begin position="98"/>
        <end position="118"/>
    </location>
</feature>
<dbReference type="PANTHER" id="PTHR37313">
    <property type="entry name" value="UPF0749 PROTEIN RV1825"/>
    <property type="match status" value="1"/>
</dbReference>
<feature type="compositionally biased region" description="Low complexity" evidence="2">
    <location>
        <begin position="119"/>
        <end position="131"/>
    </location>
</feature>
<feature type="region of interest" description="Disordered" evidence="2">
    <location>
        <begin position="387"/>
        <end position="413"/>
    </location>
</feature>
<keyword evidence="4" id="KW-1185">Reference proteome</keyword>
<feature type="compositionally biased region" description="Low complexity" evidence="2">
    <location>
        <begin position="223"/>
        <end position="234"/>
    </location>
</feature>
<feature type="compositionally biased region" description="Basic and acidic residues" evidence="2">
    <location>
        <begin position="50"/>
        <end position="74"/>
    </location>
</feature>
<organism evidence="3 4">
    <name type="scientific">Streptomyces olivaceiscleroticus</name>
    <dbReference type="NCBI Taxonomy" id="68245"/>
    <lineage>
        <taxon>Bacteria</taxon>
        <taxon>Bacillati</taxon>
        <taxon>Actinomycetota</taxon>
        <taxon>Actinomycetes</taxon>
        <taxon>Kitasatosporales</taxon>
        <taxon>Streptomycetaceae</taxon>
        <taxon>Streptomyces</taxon>
    </lineage>
</organism>
<dbReference type="PANTHER" id="PTHR37313:SF2">
    <property type="entry name" value="UPF0749 PROTEIN YLXX"/>
    <property type="match status" value="1"/>
</dbReference>
<comment type="caution">
    <text evidence="3">The sequence shown here is derived from an EMBL/GenBank/DDBJ whole genome shotgun (WGS) entry which is preliminary data.</text>
</comment>
<name>A0ABN1BHQ9_9ACTN</name>
<feature type="compositionally biased region" description="Low complexity" evidence="2">
    <location>
        <begin position="156"/>
        <end position="173"/>
    </location>
</feature>
<feature type="compositionally biased region" description="Low complexity" evidence="2">
    <location>
        <begin position="283"/>
        <end position="294"/>
    </location>
</feature>
<accession>A0ABN1BHQ9</accession>
<gene>
    <name evidence="3" type="ORF">GCM10010361_74340</name>
</gene>
<dbReference type="InterPro" id="IPR010273">
    <property type="entry name" value="DUF881"/>
</dbReference>
<feature type="compositionally biased region" description="Gly residues" evidence="2">
    <location>
        <begin position="255"/>
        <end position="272"/>
    </location>
</feature>